<dbReference type="RefSeq" id="WP_085408343.1">
    <property type="nucleotide sequence ID" value="NZ_LNKF01000002.1"/>
</dbReference>
<dbReference type="EMBL" id="LNKF01000002">
    <property type="protein sequence ID" value="OSG95674.1"/>
    <property type="molecule type" value="Genomic_DNA"/>
</dbReference>
<evidence type="ECO:0000313" key="1">
    <source>
        <dbReference type="EMBL" id="OSG95674.1"/>
    </source>
</evidence>
<comment type="caution">
    <text evidence="1">The sequence shown here is derived from an EMBL/GenBank/DDBJ whole genome shotgun (WGS) entry which is preliminary data.</text>
</comment>
<name>A0A1X2ZMS4_BIFAD</name>
<accession>A0A1X2ZMS4</accession>
<sequence>MLLQGQWPHPLPLLIAWLKDDVGISAVSKVPDDMKDHLPCVMVTPAPGGGQGADYTRTRSVDIDVYAADWKSMADITGRIEASIFRLGGRGNRYGYVDAARITEFSQIAYERAAGVLRCTATASLDMRPKTSLK</sequence>
<organism evidence="1 2">
    <name type="scientific">Bifidobacterium adolescentis</name>
    <dbReference type="NCBI Taxonomy" id="1680"/>
    <lineage>
        <taxon>Bacteria</taxon>
        <taxon>Bacillati</taxon>
        <taxon>Actinomycetota</taxon>
        <taxon>Actinomycetes</taxon>
        <taxon>Bifidobacteriales</taxon>
        <taxon>Bifidobacteriaceae</taxon>
        <taxon>Bifidobacterium</taxon>
    </lineage>
</organism>
<gene>
    <name evidence="1" type="ORF">AD0028_0914</name>
</gene>
<evidence type="ECO:0000313" key="2">
    <source>
        <dbReference type="Proteomes" id="UP000193664"/>
    </source>
</evidence>
<protein>
    <submittedName>
        <fullName evidence="1">Uncharacterized protein</fullName>
    </submittedName>
</protein>
<reference evidence="1 2" key="1">
    <citation type="journal article" date="2016" name="Sci. Rep.">
        <title>Evaluation of genetic diversity among strains of the human gut commensal Bifidobacterium adolescentis.</title>
        <authorList>
            <person name="Duranti S."/>
            <person name="Milani C."/>
            <person name="Lugli G.A."/>
            <person name="Mancabelli L."/>
            <person name="Turroni F."/>
            <person name="Ferrario C."/>
            <person name="Mangifesta M."/>
            <person name="Viappiani A."/>
            <person name="Sanchez B."/>
            <person name="Margolles A."/>
            <person name="van Sinderen D."/>
            <person name="Ventura M."/>
        </authorList>
    </citation>
    <scope>NUCLEOTIDE SEQUENCE [LARGE SCALE GENOMIC DNA]</scope>
    <source>
        <strain evidence="1 2">AD2-8</strain>
    </source>
</reference>
<proteinExistence type="predicted"/>
<dbReference type="AlphaFoldDB" id="A0A1X2ZMS4"/>
<dbReference type="Proteomes" id="UP000193664">
    <property type="component" value="Unassembled WGS sequence"/>
</dbReference>